<name>A0AA39MVF9_9AGAR</name>
<feature type="region of interest" description="Disordered" evidence="1">
    <location>
        <begin position="66"/>
        <end position="105"/>
    </location>
</feature>
<sequence length="361" mass="40229">MYAPSRIRVMLRSRSLKLPTDGCGEVKADAAMGDIQYVRASQNTLDAPSPSDQVVRSCPPLWIRANPKKHHSEVSLNNEHTASQERQEDNDKSGEIPSGTQRNRTPRTLFPKIIDALLSKKKNQDLELDPTAVFGHASGWDAQWFAPKVEYVAANDEPKHWQTASKPELICGTFFDLFERLRSLLNACINQVNACVLIGTQMIVHETQMNANERNHATRKRKILLARFLLFLFLFKIYHPAHAIDRVLILTRGKIPCKLYYCPELGSSSSEGHVYGFGLLCILGIVLAHSTTTKCYLKDTMSGGLSLALGELPSYSLTRRWVALDECWFPSSPAIGSSVPVAALGLLGRPTHFQDHGGYED</sequence>
<keyword evidence="2" id="KW-0812">Transmembrane</keyword>
<reference evidence="3" key="1">
    <citation type="submission" date="2023-06" db="EMBL/GenBank/DDBJ databases">
        <authorList>
            <consortium name="Lawrence Berkeley National Laboratory"/>
            <person name="Ahrendt S."/>
            <person name="Sahu N."/>
            <person name="Indic B."/>
            <person name="Wong-Bajracharya J."/>
            <person name="Merenyi Z."/>
            <person name="Ke H.-M."/>
            <person name="Monk M."/>
            <person name="Kocsube S."/>
            <person name="Drula E."/>
            <person name="Lipzen A."/>
            <person name="Balint B."/>
            <person name="Henrissat B."/>
            <person name="Andreopoulos B."/>
            <person name="Martin F.M."/>
            <person name="Harder C.B."/>
            <person name="Rigling D."/>
            <person name="Ford K.L."/>
            <person name="Foster G.D."/>
            <person name="Pangilinan J."/>
            <person name="Papanicolaou A."/>
            <person name="Barry K."/>
            <person name="LaButti K."/>
            <person name="Viragh M."/>
            <person name="Koriabine M."/>
            <person name="Yan M."/>
            <person name="Riley R."/>
            <person name="Champramary S."/>
            <person name="Plett K.L."/>
            <person name="Tsai I.J."/>
            <person name="Slot J."/>
            <person name="Sipos G."/>
            <person name="Plett J."/>
            <person name="Nagy L.G."/>
            <person name="Grigoriev I.V."/>
        </authorList>
    </citation>
    <scope>NUCLEOTIDE SEQUENCE</scope>
    <source>
        <strain evidence="3">FPL87.14</strain>
    </source>
</reference>
<gene>
    <name evidence="3" type="ORF">EV421DRAFT_2017182</name>
</gene>
<dbReference type="Proteomes" id="UP001175226">
    <property type="component" value="Unassembled WGS sequence"/>
</dbReference>
<feature type="transmembrane region" description="Helical" evidence="2">
    <location>
        <begin position="224"/>
        <end position="241"/>
    </location>
</feature>
<comment type="caution">
    <text evidence="3">The sequence shown here is derived from an EMBL/GenBank/DDBJ whole genome shotgun (WGS) entry which is preliminary data.</text>
</comment>
<feature type="transmembrane region" description="Helical" evidence="2">
    <location>
        <begin position="274"/>
        <end position="292"/>
    </location>
</feature>
<keyword evidence="2" id="KW-0472">Membrane</keyword>
<keyword evidence="4" id="KW-1185">Reference proteome</keyword>
<feature type="compositionally biased region" description="Basic and acidic residues" evidence="1">
    <location>
        <begin position="82"/>
        <end position="94"/>
    </location>
</feature>
<keyword evidence="2" id="KW-1133">Transmembrane helix</keyword>
<accession>A0AA39MVF9</accession>
<proteinExistence type="predicted"/>
<dbReference type="AlphaFoldDB" id="A0AA39MVF9"/>
<evidence type="ECO:0000313" key="3">
    <source>
        <dbReference type="EMBL" id="KAK0447499.1"/>
    </source>
</evidence>
<evidence type="ECO:0000313" key="4">
    <source>
        <dbReference type="Proteomes" id="UP001175226"/>
    </source>
</evidence>
<organism evidence="3 4">
    <name type="scientific">Armillaria borealis</name>
    <dbReference type="NCBI Taxonomy" id="47425"/>
    <lineage>
        <taxon>Eukaryota</taxon>
        <taxon>Fungi</taxon>
        <taxon>Dikarya</taxon>
        <taxon>Basidiomycota</taxon>
        <taxon>Agaricomycotina</taxon>
        <taxon>Agaricomycetes</taxon>
        <taxon>Agaricomycetidae</taxon>
        <taxon>Agaricales</taxon>
        <taxon>Marasmiineae</taxon>
        <taxon>Physalacriaceae</taxon>
        <taxon>Armillaria</taxon>
    </lineage>
</organism>
<dbReference type="EMBL" id="JAUEPT010000011">
    <property type="protein sequence ID" value="KAK0447499.1"/>
    <property type="molecule type" value="Genomic_DNA"/>
</dbReference>
<evidence type="ECO:0000256" key="2">
    <source>
        <dbReference type="SAM" id="Phobius"/>
    </source>
</evidence>
<evidence type="ECO:0000256" key="1">
    <source>
        <dbReference type="SAM" id="MobiDB-lite"/>
    </source>
</evidence>
<protein>
    <submittedName>
        <fullName evidence="3">Uncharacterized protein</fullName>
    </submittedName>
</protein>